<proteinExistence type="predicted"/>
<reference evidence="2 3" key="1">
    <citation type="journal article" date="2019" name="Int. J. Syst. Evol. Microbiol.">
        <title>The Global Catalogue of Microorganisms (GCM) 10K type strain sequencing project: providing services to taxonomists for standard genome sequencing and annotation.</title>
        <authorList>
            <consortium name="The Broad Institute Genomics Platform"/>
            <consortium name="The Broad Institute Genome Sequencing Center for Infectious Disease"/>
            <person name="Wu L."/>
            <person name="Ma J."/>
        </authorList>
    </citation>
    <scope>NUCLEOTIDE SEQUENCE [LARGE SCALE GENOMIC DNA]</scope>
    <source>
        <strain evidence="2 3">JCM 14306</strain>
    </source>
</reference>
<evidence type="ECO:0000313" key="3">
    <source>
        <dbReference type="Proteomes" id="UP001501319"/>
    </source>
</evidence>
<name>A0ABN2F688_9ACTN</name>
<dbReference type="Proteomes" id="UP001501319">
    <property type="component" value="Unassembled WGS sequence"/>
</dbReference>
<evidence type="ECO:0000256" key="1">
    <source>
        <dbReference type="SAM" id="MobiDB-lite"/>
    </source>
</evidence>
<feature type="compositionally biased region" description="Basic and acidic residues" evidence="1">
    <location>
        <begin position="1"/>
        <end position="29"/>
    </location>
</feature>
<accession>A0ABN2F688</accession>
<sequence>MPSERDNGGGEQNAQEHEGNIRLDTRDNNGHQNKRSGAR</sequence>
<keyword evidence="3" id="KW-1185">Reference proteome</keyword>
<gene>
    <name evidence="2" type="ORF">GCM10009744_17220</name>
</gene>
<organism evidence="2 3">
    <name type="scientific">Kribbella alba</name>
    <dbReference type="NCBI Taxonomy" id="190197"/>
    <lineage>
        <taxon>Bacteria</taxon>
        <taxon>Bacillati</taxon>
        <taxon>Actinomycetota</taxon>
        <taxon>Actinomycetes</taxon>
        <taxon>Propionibacteriales</taxon>
        <taxon>Kribbellaceae</taxon>
        <taxon>Kribbella</taxon>
    </lineage>
</organism>
<protein>
    <submittedName>
        <fullName evidence="2">Uncharacterized protein</fullName>
    </submittedName>
</protein>
<dbReference type="EMBL" id="BAAANE010000004">
    <property type="protein sequence ID" value="GAA1629766.1"/>
    <property type="molecule type" value="Genomic_DNA"/>
</dbReference>
<comment type="caution">
    <text evidence="2">The sequence shown here is derived from an EMBL/GenBank/DDBJ whole genome shotgun (WGS) entry which is preliminary data.</text>
</comment>
<evidence type="ECO:0000313" key="2">
    <source>
        <dbReference type="EMBL" id="GAA1629766.1"/>
    </source>
</evidence>
<feature type="region of interest" description="Disordered" evidence="1">
    <location>
        <begin position="1"/>
        <end position="39"/>
    </location>
</feature>